<gene>
    <name evidence="12" type="ORF">SDRG_07072</name>
</gene>
<organism evidence="12 13">
    <name type="scientific">Saprolegnia diclina (strain VS20)</name>
    <dbReference type="NCBI Taxonomy" id="1156394"/>
    <lineage>
        <taxon>Eukaryota</taxon>
        <taxon>Sar</taxon>
        <taxon>Stramenopiles</taxon>
        <taxon>Oomycota</taxon>
        <taxon>Saprolegniomycetes</taxon>
        <taxon>Saprolegniales</taxon>
        <taxon>Saprolegniaceae</taxon>
        <taxon>Saprolegnia</taxon>
    </lineage>
</organism>
<dbReference type="Gene3D" id="3.40.50.300">
    <property type="entry name" value="P-loop containing nucleotide triphosphate hydrolases"/>
    <property type="match status" value="1"/>
</dbReference>
<dbReference type="FunFam" id="1.20.1560.10:FF:000013">
    <property type="entry name" value="ABC transporter C family member 2"/>
    <property type="match status" value="1"/>
</dbReference>
<evidence type="ECO:0000256" key="2">
    <source>
        <dbReference type="ARBA" id="ARBA00022448"/>
    </source>
</evidence>
<evidence type="ECO:0000259" key="11">
    <source>
        <dbReference type="PROSITE" id="PS50929"/>
    </source>
</evidence>
<feature type="compositionally biased region" description="Acidic residues" evidence="9">
    <location>
        <begin position="537"/>
        <end position="548"/>
    </location>
</feature>
<keyword evidence="4" id="KW-0677">Repeat</keyword>
<feature type="transmembrane region" description="Helical" evidence="10">
    <location>
        <begin position="836"/>
        <end position="854"/>
    </location>
</feature>
<dbReference type="GO" id="GO:0016020">
    <property type="term" value="C:membrane"/>
    <property type="evidence" value="ECO:0007669"/>
    <property type="project" value="InterPro"/>
</dbReference>
<dbReference type="CDD" id="cd18579">
    <property type="entry name" value="ABC_6TM_ABCC_D1"/>
    <property type="match status" value="1"/>
</dbReference>
<keyword evidence="2" id="KW-0813">Transport</keyword>
<dbReference type="InParanoid" id="T0QNF7"/>
<feature type="transmembrane region" description="Helical" evidence="10">
    <location>
        <begin position="385"/>
        <end position="404"/>
    </location>
</feature>
<keyword evidence="7 10" id="KW-1133">Transmembrane helix</keyword>
<dbReference type="InterPro" id="IPR044746">
    <property type="entry name" value="ABCC_6TM_D1"/>
</dbReference>
<evidence type="ECO:0000256" key="6">
    <source>
        <dbReference type="ARBA" id="ARBA00022840"/>
    </source>
</evidence>
<sequence>MTSYAAVKSPTAVEASVWGEKAHPLERANWFVNGTMGWITPLITRGAKKTLTEDDVWPLPFADTTQELHARFITEWDKEKHRPTPKFHRALWYAFRSRVSFSFFLFFLYAGLQLLQPLLIKSMLEFLKAPDTKTVTEGNRTVTVAAEIHTSLHISSGYALAIWLTVLSFVSVTIIDYAQYATSHLGINAKSIMIDMVCYKTLRLSGFAKQEMTTGEIVTMASVDAERLSMGFMLGYWAFVSPIMLGAVFVMVGNELGWQVGLIGAASIYIFLYVGYISGMKVGEVRRDLLKVQAERVKLTNEVLQGIRVVKLYAWEASLEAQLAEIRLRELAFLKSYQTRRTFNTVLMYIGPVFSLALCLMYYVALGNELTLPISFTALAYMNTARMPCTIFSTAVMSVAEAIASCQRVSKFLISDEVEVLAIEAGDAMVNIAHGDFSWAAPDASTTTDVVVDANAQADAVTPSTLTLKNINLQLEPCSLTIVVGPVGSGKSSLVSAILGEIHQVGGVRHVIGNISYSLKSTFPHLMNFTEHKSAEPSDDEGDNDDVQDAAKDEKKAGKETAGGKPAALEKVGPNGNGGLMSKEDRGKGAVTMGTYKMYFGASGFNGYVVGFSILAFFTLAQTSLALTDWFMSYWANTSWMNTSVRYGWVYVGIALLSCLLTYGRSLYVLFIAILCSKSLHAMLFKKVVNAPVPTFFDITPMGRILNRFSSDLDQVDSMLPYMGLLFLQFLFQAIAVLAVCMVTTPWILVVYAPLSFLFYKIQQYYNKSAGELKRMDGIARSPVVTLVQETVSGLSTIRAFSMADAFLRKQRDAVDNYVSFSFAYMCAGRWFQMRLDWLSSAIIAGVAFIAVFGKDSIGLVAAGLSLTTS</sequence>
<feature type="transmembrane region" description="Helical" evidence="10">
    <location>
        <begin position="346"/>
        <end position="365"/>
    </location>
</feature>
<feature type="transmembrane region" description="Helical" evidence="10">
    <location>
        <begin position="234"/>
        <end position="252"/>
    </location>
</feature>
<accession>T0QNF7</accession>
<dbReference type="PROSITE" id="PS50929">
    <property type="entry name" value="ABC_TM1F"/>
    <property type="match status" value="2"/>
</dbReference>
<dbReference type="OMA" id="IPKMWAM"/>
<dbReference type="Proteomes" id="UP000030762">
    <property type="component" value="Unassembled WGS sequence"/>
</dbReference>
<keyword evidence="13" id="KW-1185">Reference proteome</keyword>
<dbReference type="STRING" id="1156394.T0QNF7"/>
<dbReference type="InterPro" id="IPR027417">
    <property type="entry name" value="P-loop_NTPase"/>
</dbReference>
<feature type="region of interest" description="Disordered" evidence="9">
    <location>
        <begin position="533"/>
        <end position="584"/>
    </location>
</feature>
<dbReference type="InterPro" id="IPR036640">
    <property type="entry name" value="ABC1_TM_sf"/>
</dbReference>
<evidence type="ECO:0000256" key="4">
    <source>
        <dbReference type="ARBA" id="ARBA00022737"/>
    </source>
</evidence>
<dbReference type="CDD" id="cd18580">
    <property type="entry name" value="ABC_6TM_ABCC_D2"/>
    <property type="match status" value="1"/>
</dbReference>
<keyword evidence="8 10" id="KW-0472">Membrane</keyword>
<evidence type="ECO:0000256" key="5">
    <source>
        <dbReference type="ARBA" id="ARBA00022741"/>
    </source>
</evidence>
<dbReference type="GO" id="GO:0140359">
    <property type="term" value="F:ABC-type transporter activity"/>
    <property type="evidence" value="ECO:0007669"/>
    <property type="project" value="InterPro"/>
</dbReference>
<dbReference type="GO" id="GO:0005524">
    <property type="term" value="F:ATP binding"/>
    <property type="evidence" value="ECO:0007669"/>
    <property type="project" value="UniProtKB-KW"/>
</dbReference>
<dbReference type="InterPro" id="IPR044726">
    <property type="entry name" value="ABCC_6TM_D2"/>
</dbReference>
<keyword evidence="6" id="KW-0067">ATP-binding</keyword>
<dbReference type="Gene3D" id="1.20.1560.10">
    <property type="entry name" value="ABC transporter type 1, transmembrane domain"/>
    <property type="match status" value="2"/>
</dbReference>
<dbReference type="EMBL" id="JH767151">
    <property type="protein sequence ID" value="EQC35360.1"/>
    <property type="molecule type" value="Genomic_DNA"/>
</dbReference>
<evidence type="ECO:0000256" key="9">
    <source>
        <dbReference type="SAM" id="MobiDB-lite"/>
    </source>
</evidence>
<dbReference type="GeneID" id="19947799"/>
<dbReference type="SUPFAM" id="SSF52540">
    <property type="entry name" value="P-loop containing nucleoside triphosphate hydrolases"/>
    <property type="match status" value="1"/>
</dbReference>
<dbReference type="AlphaFoldDB" id="T0QNF7"/>
<feature type="transmembrane region" description="Helical" evidence="10">
    <location>
        <begin position="158"/>
        <end position="178"/>
    </location>
</feature>
<evidence type="ECO:0000313" key="13">
    <source>
        <dbReference type="Proteomes" id="UP000030762"/>
    </source>
</evidence>
<feature type="domain" description="ABC transmembrane type-1" evidence="11">
    <location>
        <begin position="101"/>
        <end position="401"/>
    </location>
</feature>
<evidence type="ECO:0000256" key="8">
    <source>
        <dbReference type="ARBA" id="ARBA00023136"/>
    </source>
</evidence>
<dbReference type="Pfam" id="PF00664">
    <property type="entry name" value="ABC_membrane"/>
    <property type="match status" value="2"/>
</dbReference>
<dbReference type="PANTHER" id="PTHR24223:SF443">
    <property type="entry name" value="MULTIDRUG-RESISTANCE LIKE PROTEIN 1, ISOFORM I"/>
    <property type="match status" value="1"/>
</dbReference>
<protein>
    <recommendedName>
        <fullName evidence="11">ABC transmembrane type-1 domain-containing protein</fullName>
    </recommendedName>
</protein>
<name>T0QNF7_SAPDV</name>
<dbReference type="PANTHER" id="PTHR24223">
    <property type="entry name" value="ATP-BINDING CASSETTE SUB-FAMILY C"/>
    <property type="match status" value="1"/>
</dbReference>
<reference evidence="12 13" key="1">
    <citation type="submission" date="2012-04" db="EMBL/GenBank/DDBJ databases">
        <title>The Genome Sequence of Saprolegnia declina VS20.</title>
        <authorList>
            <consortium name="The Broad Institute Genome Sequencing Platform"/>
            <person name="Russ C."/>
            <person name="Nusbaum C."/>
            <person name="Tyler B."/>
            <person name="van West P."/>
            <person name="Dieguez-Uribeondo J."/>
            <person name="de Bruijn I."/>
            <person name="Tripathy S."/>
            <person name="Jiang R."/>
            <person name="Young S.K."/>
            <person name="Zeng Q."/>
            <person name="Gargeya S."/>
            <person name="Fitzgerald M."/>
            <person name="Haas B."/>
            <person name="Abouelleil A."/>
            <person name="Alvarado L."/>
            <person name="Arachchi H.M."/>
            <person name="Berlin A."/>
            <person name="Chapman S.B."/>
            <person name="Goldberg J."/>
            <person name="Griggs A."/>
            <person name="Gujja S."/>
            <person name="Hansen M."/>
            <person name="Howarth C."/>
            <person name="Imamovic A."/>
            <person name="Larimer J."/>
            <person name="McCowen C."/>
            <person name="Montmayeur A."/>
            <person name="Murphy C."/>
            <person name="Neiman D."/>
            <person name="Pearson M."/>
            <person name="Priest M."/>
            <person name="Roberts A."/>
            <person name="Saif S."/>
            <person name="Shea T."/>
            <person name="Sisk P."/>
            <person name="Sykes S."/>
            <person name="Wortman J."/>
            <person name="Nusbaum C."/>
            <person name="Birren B."/>
        </authorList>
    </citation>
    <scope>NUCLEOTIDE SEQUENCE [LARGE SCALE GENOMIC DNA]</scope>
    <source>
        <strain evidence="12 13">VS20</strain>
    </source>
</reference>
<keyword evidence="5" id="KW-0547">Nucleotide-binding</keyword>
<dbReference type="eggNOG" id="KOG0054">
    <property type="taxonomic scope" value="Eukaryota"/>
</dbReference>
<feature type="transmembrane region" description="Helical" evidence="10">
    <location>
        <begin position="648"/>
        <end position="676"/>
    </location>
</feature>
<feature type="transmembrane region" description="Helical" evidence="10">
    <location>
        <begin position="258"/>
        <end position="277"/>
    </location>
</feature>
<dbReference type="VEuPathDB" id="FungiDB:SDRG_07072"/>
<feature type="transmembrane region" description="Helical" evidence="10">
    <location>
        <begin position="726"/>
        <end position="759"/>
    </location>
</feature>
<dbReference type="RefSeq" id="XP_008611110.1">
    <property type="nucleotide sequence ID" value="XM_008612888.1"/>
</dbReference>
<feature type="compositionally biased region" description="Basic and acidic residues" evidence="9">
    <location>
        <begin position="549"/>
        <end position="559"/>
    </location>
</feature>
<feature type="domain" description="ABC transmembrane type-1" evidence="11">
    <location>
        <begin position="609"/>
        <end position="870"/>
    </location>
</feature>
<evidence type="ECO:0000256" key="7">
    <source>
        <dbReference type="ARBA" id="ARBA00022989"/>
    </source>
</evidence>
<evidence type="ECO:0000256" key="10">
    <source>
        <dbReference type="SAM" id="Phobius"/>
    </source>
</evidence>
<comment type="subcellular location">
    <subcellularLocation>
        <location evidence="1">Endomembrane system</location>
        <topology evidence="1">Multi-pass membrane protein</topology>
    </subcellularLocation>
</comment>
<feature type="transmembrane region" description="Helical" evidence="10">
    <location>
        <begin position="605"/>
        <end position="628"/>
    </location>
</feature>
<dbReference type="GO" id="GO:0012505">
    <property type="term" value="C:endomembrane system"/>
    <property type="evidence" value="ECO:0007669"/>
    <property type="project" value="UniProtKB-SubCell"/>
</dbReference>
<feature type="transmembrane region" description="Helical" evidence="10">
    <location>
        <begin position="99"/>
        <end position="120"/>
    </location>
</feature>
<keyword evidence="3 10" id="KW-0812">Transmembrane</keyword>
<evidence type="ECO:0000313" key="12">
    <source>
        <dbReference type="EMBL" id="EQC35360.1"/>
    </source>
</evidence>
<dbReference type="InterPro" id="IPR050173">
    <property type="entry name" value="ABC_transporter_C-like"/>
</dbReference>
<evidence type="ECO:0000256" key="3">
    <source>
        <dbReference type="ARBA" id="ARBA00022692"/>
    </source>
</evidence>
<dbReference type="OrthoDB" id="6500128at2759"/>
<dbReference type="SUPFAM" id="SSF90123">
    <property type="entry name" value="ABC transporter transmembrane region"/>
    <property type="match status" value="2"/>
</dbReference>
<proteinExistence type="predicted"/>
<dbReference type="InterPro" id="IPR011527">
    <property type="entry name" value="ABC1_TM_dom"/>
</dbReference>
<evidence type="ECO:0000256" key="1">
    <source>
        <dbReference type="ARBA" id="ARBA00004127"/>
    </source>
</evidence>